<feature type="binding site" evidence="19">
    <location>
        <begin position="447"/>
        <end position="448"/>
    </location>
    <ligand>
        <name>phosphoenolpyruvate</name>
        <dbReference type="ChEBI" id="CHEBI:58702"/>
    </ligand>
</feature>
<dbReference type="InterPro" id="IPR008279">
    <property type="entry name" value="PEP-util_enz_mobile_dom"/>
</dbReference>
<dbReference type="PIRSF" id="PIRSF000732">
    <property type="entry name" value="PTS_enzyme_I"/>
    <property type="match status" value="1"/>
</dbReference>
<feature type="domain" description="Phosphotransferase system enzyme I N-terminal" evidence="23">
    <location>
        <begin position="10"/>
        <end position="120"/>
    </location>
</feature>
<evidence type="ECO:0000256" key="15">
    <source>
        <dbReference type="ARBA" id="ARBA00022842"/>
    </source>
</evidence>
<dbReference type="Pfam" id="PF05524">
    <property type="entry name" value="PEP-utilisers_N"/>
    <property type="match status" value="1"/>
</dbReference>
<evidence type="ECO:0000256" key="3">
    <source>
        <dbReference type="ARBA" id="ARBA00002728"/>
    </source>
</evidence>
<evidence type="ECO:0000256" key="18">
    <source>
        <dbReference type="PIRSR" id="PIRSR000732-1"/>
    </source>
</evidence>
<dbReference type="EC" id="2.7.3.9" evidence="6 17"/>
<dbReference type="PANTHER" id="PTHR46244:SF3">
    <property type="entry name" value="PHOSPHOENOLPYRUVATE-PROTEIN PHOSPHOTRANSFERASE"/>
    <property type="match status" value="1"/>
</dbReference>
<evidence type="ECO:0000313" key="24">
    <source>
        <dbReference type="EMBL" id="SUQ13936.1"/>
    </source>
</evidence>
<dbReference type="PRINTS" id="PR01736">
    <property type="entry name" value="PHPHTRNFRASE"/>
</dbReference>
<dbReference type="SUPFAM" id="SSF52009">
    <property type="entry name" value="Phosphohistidine domain"/>
    <property type="match status" value="1"/>
</dbReference>
<dbReference type="Pfam" id="PF02896">
    <property type="entry name" value="PEP-utilizers_C"/>
    <property type="match status" value="1"/>
</dbReference>
<dbReference type="Pfam" id="PF00391">
    <property type="entry name" value="PEP-utilizers"/>
    <property type="match status" value="1"/>
</dbReference>
<feature type="binding site" evidence="19">
    <location>
        <position position="325"/>
    </location>
    <ligand>
        <name>phosphoenolpyruvate</name>
        <dbReference type="ChEBI" id="CHEBI:58702"/>
    </ligand>
</feature>
<evidence type="ECO:0000256" key="5">
    <source>
        <dbReference type="ARBA" id="ARBA00007837"/>
    </source>
</evidence>
<keyword evidence="11 17" id="KW-0808">Transferase</keyword>
<keyword evidence="8 17" id="KW-0813">Transport</keyword>
<protein>
    <recommendedName>
        <fullName evidence="7 17">Phosphoenolpyruvate-protein phosphotransferase</fullName>
        <ecNumber evidence="6 17">2.7.3.9</ecNumber>
    </recommendedName>
    <alternativeName>
        <fullName evidence="16 17">Phosphotransferase system, enzyme I</fullName>
    </alternativeName>
</protein>
<keyword evidence="13 17" id="KW-0479">Metal-binding</keyword>
<dbReference type="Proteomes" id="UP000254051">
    <property type="component" value="Unassembled WGS sequence"/>
</dbReference>
<keyword evidence="12 17" id="KW-0598">Phosphotransferase system</keyword>
<evidence type="ECO:0000259" key="21">
    <source>
        <dbReference type="Pfam" id="PF00391"/>
    </source>
</evidence>
<dbReference type="GO" id="GO:0046872">
    <property type="term" value="F:metal ion binding"/>
    <property type="evidence" value="ECO:0007669"/>
    <property type="project" value="UniProtKB-KW"/>
</dbReference>
<comment type="similarity">
    <text evidence="5 17">Belongs to the PEP-utilizing enzyme family.</text>
</comment>
<dbReference type="InterPro" id="IPR015813">
    <property type="entry name" value="Pyrv/PenolPyrv_kinase-like_dom"/>
</dbReference>
<evidence type="ECO:0000256" key="6">
    <source>
        <dbReference type="ARBA" id="ARBA00012232"/>
    </source>
</evidence>
<dbReference type="InterPro" id="IPR024692">
    <property type="entry name" value="PTS_EI"/>
</dbReference>
<dbReference type="GO" id="GO:0009401">
    <property type="term" value="P:phosphoenolpyruvate-dependent sugar phosphotransferase system"/>
    <property type="evidence" value="ECO:0007669"/>
    <property type="project" value="UniProtKB-KW"/>
</dbReference>
<dbReference type="PANTHER" id="PTHR46244">
    <property type="entry name" value="PHOSPHOENOLPYRUVATE-PROTEIN PHOSPHOTRANSFERASE"/>
    <property type="match status" value="1"/>
</dbReference>
<accession>A0A316A010</accession>
<gene>
    <name evidence="24" type="ORF">SAMN05216529_104248</name>
</gene>
<reference evidence="25" key="1">
    <citation type="submission" date="2017-07" db="EMBL/GenBank/DDBJ databases">
        <authorList>
            <person name="Varghese N."/>
            <person name="Submissions S."/>
        </authorList>
    </citation>
    <scope>NUCLEOTIDE SEQUENCE [LARGE SCALE GENOMIC DNA]</scope>
    <source>
        <strain evidence="25">NLAE-zl-C134</strain>
    </source>
</reference>
<feature type="binding site" evidence="19">
    <location>
        <position position="290"/>
    </location>
    <ligand>
        <name>phosphoenolpyruvate</name>
        <dbReference type="ChEBI" id="CHEBI:58702"/>
    </ligand>
</feature>
<feature type="domain" description="PEP-utilising enzyme C-terminal" evidence="22">
    <location>
        <begin position="248"/>
        <end position="533"/>
    </location>
</feature>
<evidence type="ECO:0000256" key="13">
    <source>
        <dbReference type="ARBA" id="ARBA00022723"/>
    </source>
</evidence>
<evidence type="ECO:0000256" key="10">
    <source>
        <dbReference type="ARBA" id="ARBA00022597"/>
    </source>
</evidence>
<dbReference type="SUPFAM" id="SSF51621">
    <property type="entry name" value="Phosphoenolpyruvate/pyruvate domain"/>
    <property type="match status" value="1"/>
</dbReference>
<proteinExistence type="inferred from homology"/>
<comment type="catalytic activity">
    <reaction evidence="1 17">
        <text>L-histidyl-[protein] + phosphoenolpyruvate = N(pros)-phospho-L-histidyl-[protein] + pyruvate</text>
        <dbReference type="Rhea" id="RHEA:23880"/>
        <dbReference type="Rhea" id="RHEA-COMP:9745"/>
        <dbReference type="Rhea" id="RHEA-COMP:9746"/>
        <dbReference type="ChEBI" id="CHEBI:15361"/>
        <dbReference type="ChEBI" id="CHEBI:29979"/>
        <dbReference type="ChEBI" id="CHEBI:58702"/>
        <dbReference type="ChEBI" id="CHEBI:64837"/>
        <dbReference type="EC" id="2.7.3.9"/>
    </reaction>
</comment>
<keyword evidence="9 17" id="KW-0963">Cytoplasm</keyword>
<dbReference type="InterPro" id="IPR036637">
    <property type="entry name" value="Phosphohistidine_dom_sf"/>
</dbReference>
<evidence type="ECO:0000256" key="4">
    <source>
        <dbReference type="ARBA" id="ARBA00004496"/>
    </source>
</evidence>
<feature type="active site" description="Tele-phosphohistidine intermediate" evidence="18">
    <location>
        <position position="183"/>
    </location>
</feature>
<dbReference type="AlphaFoldDB" id="A0A316A010"/>
<organism evidence="24 25">
    <name type="scientific">Faecalicatena contorta</name>
    <dbReference type="NCBI Taxonomy" id="39482"/>
    <lineage>
        <taxon>Bacteria</taxon>
        <taxon>Bacillati</taxon>
        <taxon>Bacillota</taxon>
        <taxon>Clostridia</taxon>
        <taxon>Lachnospirales</taxon>
        <taxon>Lachnospiraceae</taxon>
        <taxon>Faecalicatena</taxon>
    </lineage>
</organism>
<evidence type="ECO:0000256" key="9">
    <source>
        <dbReference type="ARBA" id="ARBA00022490"/>
    </source>
</evidence>
<comment type="cofactor">
    <cofactor evidence="2 17 20">
        <name>Mg(2+)</name>
        <dbReference type="ChEBI" id="CHEBI:18420"/>
    </cofactor>
</comment>
<evidence type="ECO:0000256" key="12">
    <source>
        <dbReference type="ARBA" id="ARBA00022683"/>
    </source>
</evidence>
<sequence>MKEIRVSRTASRGIAIGKAFIVEKISLEPDSYNVSQEDLKNETQKYDEAVSEAVRQLELLAEDNDIFGAHLEIVMDAVLTQGVHDKILQQSINVQRALKETAVEWISMFEAMEDEYMRERAADIKDICDRLMRILKGIDHNPFDGINEPVIIVAEDLAPSDTANLNLKYVLGFITQEGGITSHVSIMAKNIGLPALVGVKGILDSVRAEDMIIMDAKAGQILINPEKSVILKYMKQKKVFDQAEAELVRKSRFPAVTSDGHEVSVYANIGSVEEADALAALHIKGVGLLRSEFLYMESKHFPTEDEQFEAYKAIACQLEEEVTIRTLDIGGDKTLSYFEFEHEENPYLGWRAIRISLEMKEMFRAQIRALLRASIFGPVRIMFPMIIAVEELREARGLVEECKKELRAEDIPFNENIQVGMMIETPASVMCAEEFAKEVDFFSIGTNDLTQYMLAVDRGNKKVAPLYNSFHPAVIKSIQKVIEAGHANGIKVGMCGEFASDEQAVKLLLGMGLDEFSMSAASIPLIKDLIRSYSYQDAKQYADTYRCR</sequence>
<dbReference type="Gene3D" id="3.20.20.60">
    <property type="entry name" value="Phosphoenolpyruvate-binding domains"/>
    <property type="match status" value="1"/>
</dbReference>
<feature type="domain" description="PEP-utilising enzyme mobile" evidence="21">
    <location>
        <begin position="147"/>
        <end position="219"/>
    </location>
</feature>
<evidence type="ECO:0000256" key="20">
    <source>
        <dbReference type="PIRSR" id="PIRSR000732-3"/>
    </source>
</evidence>
<feature type="binding site" evidence="20">
    <location>
        <position position="424"/>
    </location>
    <ligand>
        <name>Mg(2+)</name>
        <dbReference type="ChEBI" id="CHEBI:18420"/>
    </ligand>
</feature>
<dbReference type="SUPFAM" id="SSF47831">
    <property type="entry name" value="Enzyme I of the PEP:sugar phosphotransferase system HPr-binding (sub)domain"/>
    <property type="match status" value="1"/>
</dbReference>
<evidence type="ECO:0000256" key="2">
    <source>
        <dbReference type="ARBA" id="ARBA00001946"/>
    </source>
</evidence>
<dbReference type="InterPro" id="IPR008731">
    <property type="entry name" value="PTS_EIN"/>
</dbReference>
<evidence type="ECO:0000256" key="8">
    <source>
        <dbReference type="ARBA" id="ARBA00022448"/>
    </source>
</evidence>
<evidence type="ECO:0000256" key="19">
    <source>
        <dbReference type="PIRSR" id="PIRSR000732-2"/>
    </source>
</evidence>
<evidence type="ECO:0000259" key="23">
    <source>
        <dbReference type="Pfam" id="PF05524"/>
    </source>
</evidence>
<evidence type="ECO:0000256" key="17">
    <source>
        <dbReference type="PIRNR" id="PIRNR000732"/>
    </source>
</evidence>
<evidence type="ECO:0000256" key="16">
    <source>
        <dbReference type="ARBA" id="ARBA00033235"/>
    </source>
</evidence>
<evidence type="ECO:0000256" key="14">
    <source>
        <dbReference type="ARBA" id="ARBA00022777"/>
    </source>
</evidence>
<evidence type="ECO:0000256" key="7">
    <source>
        <dbReference type="ARBA" id="ARBA00016544"/>
    </source>
</evidence>
<dbReference type="InterPro" id="IPR006318">
    <property type="entry name" value="PTS_EI-like"/>
</dbReference>
<evidence type="ECO:0000256" key="11">
    <source>
        <dbReference type="ARBA" id="ARBA00022679"/>
    </source>
</evidence>
<dbReference type="GO" id="GO:0008965">
    <property type="term" value="F:phosphoenolpyruvate-protein phosphotransferase activity"/>
    <property type="evidence" value="ECO:0007669"/>
    <property type="project" value="UniProtKB-EC"/>
</dbReference>
<dbReference type="OrthoDB" id="9765468at2"/>
<dbReference type="RefSeq" id="WP_109710321.1">
    <property type="nucleotide sequence ID" value="NZ_QGDS01000004.1"/>
</dbReference>
<dbReference type="NCBIfam" id="TIGR01417">
    <property type="entry name" value="PTS_I_fam"/>
    <property type="match status" value="1"/>
</dbReference>
<name>A0A316A010_9FIRM</name>
<feature type="binding site" evidence="20">
    <location>
        <position position="448"/>
    </location>
    <ligand>
        <name>Mg(2+)</name>
        <dbReference type="ChEBI" id="CHEBI:18420"/>
    </ligand>
</feature>
<keyword evidence="10 17" id="KW-0762">Sugar transport</keyword>
<dbReference type="InterPro" id="IPR036618">
    <property type="entry name" value="PtsI_HPr-bd_sf"/>
</dbReference>
<evidence type="ECO:0000313" key="25">
    <source>
        <dbReference type="Proteomes" id="UP000254051"/>
    </source>
</evidence>
<dbReference type="Gene3D" id="3.50.30.10">
    <property type="entry name" value="Phosphohistidine domain"/>
    <property type="match status" value="1"/>
</dbReference>
<dbReference type="Gene3D" id="1.10.274.10">
    <property type="entry name" value="PtsI, HPr-binding domain"/>
    <property type="match status" value="1"/>
</dbReference>
<feature type="binding site" evidence="19">
    <location>
        <position position="458"/>
    </location>
    <ligand>
        <name>phosphoenolpyruvate</name>
        <dbReference type="ChEBI" id="CHEBI:58702"/>
    </ligand>
</feature>
<dbReference type="InterPro" id="IPR040442">
    <property type="entry name" value="Pyrv_kinase-like_dom_sf"/>
</dbReference>
<keyword evidence="14 17" id="KW-0418">Kinase</keyword>
<keyword evidence="25" id="KW-1185">Reference proteome</keyword>
<comment type="function">
    <text evidence="3 17">General (non sugar-specific) component of the phosphoenolpyruvate-dependent sugar phosphotransferase system (sugar PTS). This major carbohydrate active-transport system catalyzes the phosphorylation of incoming sugar substrates concomitantly with their translocation across the cell membrane. Enzyme I transfers the phosphoryl group from phosphoenolpyruvate (PEP) to the phosphoryl carrier protein (HPr).</text>
</comment>
<keyword evidence="15 17" id="KW-0460">Magnesium</keyword>
<evidence type="ECO:0000259" key="22">
    <source>
        <dbReference type="Pfam" id="PF02896"/>
    </source>
</evidence>
<feature type="active site" description="Proton donor" evidence="18">
    <location>
        <position position="495"/>
    </location>
</feature>
<dbReference type="GO" id="GO:0005737">
    <property type="term" value="C:cytoplasm"/>
    <property type="evidence" value="ECO:0007669"/>
    <property type="project" value="UniProtKB-SubCell"/>
</dbReference>
<dbReference type="InterPro" id="IPR000121">
    <property type="entry name" value="PEP_util_C"/>
</dbReference>
<comment type="subcellular location">
    <subcellularLocation>
        <location evidence="4 17">Cytoplasm</location>
    </subcellularLocation>
</comment>
<dbReference type="InterPro" id="IPR050499">
    <property type="entry name" value="PEP-utilizing_PTS_enzyme"/>
</dbReference>
<dbReference type="GO" id="GO:0016301">
    <property type="term" value="F:kinase activity"/>
    <property type="evidence" value="ECO:0007669"/>
    <property type="project" value="UniProtKB-KW"/>
</dbReference>
<dbReference type="EMBL" id="UHJJ01000004">
    <property type="protein sequence ID" value="SUQ13936.1"/>
    <property type="molecule type" value="Genomic_DNA"/>
</dbReference>
<evidence type="ECO:0000256" key="1">
    <source>
        <dbReference type="ARBA" id="ARBA00000683"/>
    </source>
</evidence>